<dbReference type="InterPro" id="IPR007024">
    <property type="entry name" value="BLUF_domain"/>
</dbReference>
<name>A0ABT8TC62_9GAMM</name>
<comment type="caution">
    <text evidence="2">The sequence shown here is derived from an EMBL/GenBank/DDBJ whole genome shotgun (WGS) entry which is preliminary data.</text>
</comment>
<proteinExistence type="predicted"/>
<dbReference type="Pfam" id="PF04940">
    <property type="entry name" value="BLUF"/>
    <property type="match status" value="1"/>
</dbReference>
<feature type="domain" description="BLUF" evidence="1">
    <location>
        <begin position="1"/>
        <end position="92"/>
    </location>
</feature>
<dbReference type="EMBL" id="JAULRT010000034">
    <property type="protein sequence ID" value="MDO3381235.1"/>
    <property type="molecule type" value="Genomic_DNA"/>
</dbReference>
<evidence type="ECO:0000313" key="2">
    <source>
        <dbReference type="EMBL" id="MDO3381235.1"/>
    </source>
</evidence>
<protein>
    <submittedName>
        <fullName evidence="2">BLUF domain-containing protein</fullName>
    </submittedName>
</protein>
<evidence type="ECO:0000259" key="1">
    <source>
        <dbReference type="PROSITE" id="PS50925"/>
    </source>
</evidence>
<dbReference type="Gene3D" id="3.30.70.100">
    <property type="match status" value="1"/>
</dbReference>
<accession>A0ABT8TC62</accession>
<keyword evidence="3" id="KW-1185">Reference proteome</keyword>
<dbReference type="InterPro" id="IPR036046">
    <property type="entry name" value="Acylphosphatase-like_dom_sf"/>
</dbReference>
<dbReference type="Proteomes" id="UP001168380">
    <property type="component" value="Unassembled WGS sequence"/>
</dbReference>
<evidence type="ECO:0000313" key="3">
    <source>
        <dbReference type="Proteomes" id="UP001168380"/>
    </source>
</evidence>
<dbReference type="RefSeq" id="WP_302711365.1">
    <property type="nucleotide sequence ID" value="NZ_JAULRT010000034.1"/>
</dbReference>
<gene>
    <name evidence="2" type="ORF">QWI16_03560</name>
</gene>
<organism evidence="2 3">
    <name type="scientific">Gilvimarinus algae</name>
    <dbReference type="NCBI Taxonomy" id="3058037"/>
    <lineage>
        <taxon>Bacteria</taxon>
        <taxon>Pseudomonadati</taxon>
        <taxon>Pseudomonadota</taxon>
        <taxon>Gammaproteobacteria</taxon>
        <taxon>Cellvibrionales</taxon>
        <taxon>Cellvibrionaceae</taxon>
        <taxon>Gilvimarinus</taxon>
    </lineage>
</organism>
<dbReference type="SUPFAM" id="SSF54975">
    <property type="entry name" value="Acylphosphatase/BLUF domain-like"/>
    <property type="match status" value="1"/>
</dbReference>
<sequence>MKAILYVSRATEAFGDGALGDLLQQAEARNLELGVTGYLFYKAPYFFQYIESEGDEVTELMQSITRDSRHEVINQVEDEFTGARRFPRWSMQFVNDKVLNRISLEQIVIDDLLSMTDVYRDEGRWRQTLFQLVGTISRNQQTLASQPRG</sequence>
<dbReference type="SMART" id="SM01034">
    <property type="entry name" value="BLUF"/>
    <property type="match status" value="1"/>
</dbReference>
<reference evidence="2" key="1">
    <citation type="submission" date="2023-07" db="EMBL/GenBank/DDBJ databases">
        <title>Gilvimarinus algae sp. nov., isolated from the surface of Kelp.</title>
        <authorList>
            <person name="Sun Y.Y."/>
            <person name="Gong Y."/>
            <person name="Du Z.J."/>
        </authorList>
    </citation>
    <scope>NUCLEOTIDE SEQUENCE</scope>
    <source>
        <strain evidence="2">SDUM040014</strain>
    </source>
</reference>
<dbReference type="PROSITE" id="PS50925">
    <property type="entry name" value="BLUF"/>
    <property type="match status" value="1"/>
</dbReference>